<keyword evidence="3" id="KW-1185">Reference proteome</keyword>
<comment type="caution">
    <text evidence="2">The sequence shown here is derived from an EMBL/GenBank/DDBJ whole genome shotgun (WGS) entry which is preliminary data.</text>
</comment>
<organism evidence="2 3">
    <name type="scientific">Litorisediminicola beolgyonensis</name>
    <dbReference type="NCBI Taxonomy" id="1173614"/>
    <lineage>
        <taxon>Bacteria</taxon>
        <taxon>Pseudomonadati</taxon>
        <taxon>Pseudomonadota</taxon>
        <taxon>Alphaproteobacteria</taxon>
        <taxon>Rhodobacterales</taxon>
        <taxon>Paracoccaceae</taxon>
        <taxon>Litorisediminicola</taxon>
    </lineage>
</organism>
<evidence type="ECO:0000313" key="3">
    <source>
        <dbReference type="Proteomes" id="UP001597135"/>
    </source>
</evidence>
<sequence length="175" mass="19278">MKKPEGIGGTAMRLLRLGATNKEALEGVLRVHPEARTTMKSIRWYRNRLLNDFDAPRASDAPGLPPDKMPPKPAAPTPRRASSPEPGRGDVRTVALALVRDLVRRWRTNEQVLSTVLEAYPGARVTGEDVRTVRAELRRAGEYVPTSAEARRFLVGEARPTDPTPPASVLREARG</sequence>
<dbReference type="RefSeq" id="WP_386805852.1">
    <property type="nucleotide sequence ID" value="NZ_JBHTMU010000043.1"/>
</dbReference>
<dbReference type="EMBL" id="JBHTMU010000043">
    <property type="protein sequence ID" value="MFD1344268.1"/>
    <property type="molecule type" value="Genomic_DNA"/>
</dbReference>
<feature type="compositionally biased region" description="Low complexity" evidence="1">
    <location>
        <begin position="77"/>
        <end position="86"/>
    </location>
</feature>
<proteinExistence type="predicted"/>
<evidence type="ECO:0000256" key="1">
    <source>
        <dbReference type="SAM" id="MobiDB-lite"/>
    </source>
</evidence>
<feature type="region of interest" description="Disordered" evidence="1">
    <location>
        <begin position="56"/>
        <end position="91"/>
    </location>
</feature>
<accession>A0ABW3ZNQ4</accession>
<evidence type="ECO:0000313" key="2">
    <source>
        <dbReference type="EMBL" id="MFD1344268.1"/>
    </source>
</evidence>
<name>A0ABW3ZNQ4_9RHOB</name>
<gene>
    <name evidence="2" type="ORF">ACFQ4E_17695</name>
</gene>
<dbReference type="Proteomes" id="UP001597135">
    <property type="component" value="Unassembled WGS sequence"/>
</dbReference>
<feature type="compositionally biased region" description="Pro residues" evidence="1">
    <location>
        <begin position="63"/>
        <end position="76"/>
    </location>
</feature>
<protein>
    <submittedName>
        <fullName evidence="2">Uncharacterized protein</fullName>
    </submittedName>
</protein>
<reference evidence="3" key="1">
    <citation type="journal article" date="2019" name="Int. J. Syst. Evol. Microbiol.">
        <title>The Global Catalogue of Microorganisms (GCM) 10K type strain sequencing project: providing services to taxonomists for standard genome sequencing and annotation.</title>
        <authorList>
            <consortium name="The Broad Institute Genomics Platform"/>
            <consortium name="The Broad Institute Genome Sequencing Center for Infectious Disease"/>
            <person name="Wu L."/>
            <person name="Ma J."/>
        </authorList>
    </citation>
    <scope>NUCLEOTIDE SEQUENCE [LARGE SCALE GENOMIC DNA]</scope>
    <source>
        <strain evidence="3">CCUG 62953</strain>
    </source>
</reference>
<feature type="region of interest" description="Disordered" evidence="1">
    <location>
        <begin position="156"/>
        <end position="175"/>
    </location>
</feature>